<dbReference type="GO" id="GO:0009247">
    <property type="term" value="P:glycolipid biosynthetic process"/>
    <property type="evidence" value="ECO:0007669"/>
    <property type="project" value="UniProtKB-ARBA"/>
</dbReference>
<keyword evidence="7" id="KW-0812">Transmembrane</keyword>
<dbReference type="Pfam" id="PF03279">
    <property type="entry name" value="Lip_A_acyltrans"/>
    <property type="match status" value="1"/>
</dbReference>
<proteinExistence type="predicted"/>
<comment type="caution">
    <text evidence="8">The sequence shown here is derived from an EMBL/GenBank/DDBJ whole genome shotgun (WGS) entry which is preliminary data.</text>
</comment>
<sequence>MYYLLLVFCYGISFLPFPVLYFISDVLYALVYYVFGYRKQVVLANMKQAFPDKSPEEIKLLAKKYYRNLTDMMVETIKLLTISKEQLQKRFICDLTVLHELYAKGKSCQLHLGHNFNWEWANLFCMQDVSFPFLVVYMPLSSKPADRMFRHFREKFGSILIPANDMANSMKPWLDKQYLIALVADQNPGNPKSCLWYPFLNKMTPFYKGPEMAARRNDIPVVFVDIRKTKRGYYHATLKLMFEEPQQEPVGKITETFVRFLEKNIHEQPEVWVWSHRRWKHQYPGTPETKQNEKA</sequence>
<keyword evidence="3" id="KW-0997">Cell inner membrane</keyword>
<dbReference type="CDD" id="cd07984">
    <property type="entry name" value="LPLAT_LABLAT-like"/>
    <property type="match status" value="1"/>
</dbReference>
<organism evidence="8 9">
    <name type="scientific">Chitinophaga fulva</name>
    <dbReference type="NCBI Taxonomy" id="2728842"/>
    <lineage>
        <taxon>Bacteria</taxon>
        <taxon>Pseudomonadati</taxon>
        <taxon>Bacteroidota</taxon>
        <taxon>Chitinophagia</taxon>
        <taxon>Chitinophagales</taxon>
        <taxon>Chitinophagaceae</taxon>
        <taxon>Chitinophaga</taxon>
    </lineage>
</organism>
<dbReference type="PANTHER" id="PTHR30606:SF10">
    <property type="entry name" value="PHOSPHATIDYLINOSITOL MANNOSIDE ACYLTRANSFERASE"/>
    <property type="match status" value="1"/>
</dbReference>
<dbReference type="InterPro" id="IPR004960">
    <property type="entry name" value="LipA_acyltrans"/>
</dbReference>
<evidence type="ECO:0000313" key="9">
    <source>
        <dbReference type="Proteomes" id="UP000583266"/>
    </source>
</evidence>
<dbReference type="EMBL" id="JABBGC010000001">
    <property type="protein sequence ID" value="NML35963.1"/>
    <property type="molecule type" value="Genomic_DNA"/>
</dbReference>
<keyword evidence="2" id="KW-1003">Cell membrane</keyword>
<feature type="transmembrane region" description="Helical" evidence="7">
    <location>
        <begin position="7"/>
        <end position="35"/>
    </location>
</feature>
<evidence type="ECO:0000313" key="8">
    <source>
        <dbReference type="EMBL" id="NML35963.1"/>
    </source>
</evidence>
<evidence type="ECO:0000256" key="6">
    <source>
        <dbReference type="ARBA" id="ARBA00023315"/>
    </source>
</evidence>
<dbReference type="Proteomes" id="UP000583266">
    <property type="component" value="Unassembled WGS sequence"/>
</dbReference>
<comment type="subcellular location">
    <subcellularLocation>
        <location evidence="1">Cell inner membrane</location>
    </subcellularLocation>
</comment>
<keyword evidence="6 8" id="KW-0012">Acyltransferase</keyword>
<evidence type="ECO:0000256" key="4">
    <source>
        <dbReference type="ARBA" id="ARBA00022679"/>
    </source>
</evidence>
<dbReference type="GO" id="GO:0005886">
    <property type="term" value="C:plasma membrane"/>
    <property type="evidence" value="ECO:0007669"/>
    <property type="project" value="UniProtKB-SubCell"/>
</dbReference>
<gene>
    <name evidence="8" type="ORF">HHL17_02025</name>
</gene>
<reference evidence="8 9" key="1">
    <citation type="submission" date="2020-04" db="EMBL/GenBank/DDBJ databases">
        <title>Chitinophaga sp. G-6-1-13 sp. nov., isolated from soil.</title>
        <authorList>
            <person name="Dahal R.H."/>
            <person name="Chaudhary D.K."/>
        </authorList>
    </citation>
    <scope>NUCLEOTIDE SEQUENCE [LARGE SCALE GENOMIC DNA]</scope>
    <source>
        <strain evidence="8 9">G-6-1-13</strain>
    </source>
</reference>
<evidence type="ECO:0000256" key="7">
    <source>
        <dbReference type="SAM" id="Phobius"/>
    </source>
</evidence>
<keyword evidence="4 8" id="KW-0808">Transferase</keyword>
<evidence type="ECO:0000256" key="2">
    <source>
        <dbReference type="ARBA" id="ARBA00022475"/>
    </source>
</evidence>
<dbReference type="AlphaFoldDB" id="A0A848GG70"/>
<dbReference type="GO" id="GO:0016746">
    <property type="term" value="F:acyltransferase activity"/>
    <property type="evidence" value="ECO:0007669"/>
    <property type="project" value="UniProtKB-KW"/>
</dbReference>
<evidence type="ECO:0000256" key="5">
    <source>
        <dbReference type="ARBA" id="ARBA00023136"/>
    </source>
</evidence>
<keyword evidence="5 7" id="KW-0472">Membrane</keyword>
<keyword evidence="9" id="KW-1185">Reference proteome</keyword>
<accession>A0A848GG70</accession>
<evidence type="ECO:0000256" key="1">
    <source>
        <dbReference type="ARBA" id="ARBA00004533"/>
    </source>
</evidence>
<dbReference type="PANTHER" id="PTHR30606">
    <property type="entry name" value="LIPID A BIOSYNTHESIS LAUROYL ACYLTRANSFERASE"/>
    <property type="match status" value="1"/>
</dbReference>
<dbReference type="RefSeq" id="WP_169223130.1">
    <property type="nucleotide sequence ID" value="NZ_JABBGC010000001.1"/>
</dbReference>
<protein>
    <submittedName>
        <fullName evidence="8">Lysophospholipid acyltransferase family protein</fullName>
    </submittedName>
</protein>
<keyword evidence="7" id="KW-1133">Transmembrane helix</keyword>
<name>A0A848GG70_9BACT</name>
<evidence type="ECO:0000256" key="3">
    <source>
        <dbReference type="ARBA" id="ARBA00022519"/>
    </source>
</evidence>